<dbReference type="CDD" id="cd03801">
    <property type="entry name" value="GT4_PimA-like"/>
    <property type="match status" value="1"/>
</dbReference>
<evidence type="ECO:0000313" key="2">
    <source>
        <dbReference type="EMBL" id="BBN98000.1"/>
    </source>
</evidence>
<organism evidence="2 3">
    <name type="scientific">Sporolactobacillus terrae</name>
    <dbReference type="NCBI Taxonomy" id="269673"/>
    <lineage>
        <taxon>Bacteria</taxon>
        <taxon>Bacillati</taxon>
        <taxon>Bacillota</taxon>
        <taxon>Bacilli</taxon>
        <taxon>Bacillales</taxon>
        <taxon>Sporolactobacillaceae</taxon>
        <taxon>Sporolactobacillus</taxon>
    </lineage>
</organism>
<name>A0A5K7WZY4_9BACL</name>
<feature type="domain" description="Glycosyl transferase family 1" evidence="1">
    <location>
        <begin position="202"/>
        <end position="372"/>
    </location>
</feature>
<proteinExistence type="predicted"/>
<accession>A0A5K7WZY4</accession>
<dbReference type="SUPFAM" id="SSF53756">
    <property type="entry name" value="UDP-Glycosyltransferase/glycogen phosphorylase"/>
    <property type="match status" value="1"/>
</dbReference>
<dbReference type="EMBL" id="AP021853">
    <property type="protein sequence ID" value="BBN98000.1"/>
    <property type="molecule type" value="Genomic_DNA"/>
</dbReference>
<dbReference type="InterPro" id="IPR001296">
    <property type="entry name" value="Glyco_trans_1"/>
</dbReference>
<dbReference type="PANTHER" id="PTHR45947">
    <property type="entry name" value="SULFOQUINOVOSYL TRANSFERASE SQD2"/>
    <property type="match status" value="1"/>
</dbReference>
<dbReference type="Pfam" id="PF00534">
    <property type="entry name" value="Glycos_transf_1"/>
    <property type="match status" value="1"/>
</dbReference>
<evidence type="ECO:0000313" key="3">
    <source>
        <dbReference type="Proteomes" id="UP000326951"/>
    </source>
</evidence>
<dbReference type="Gene3D" id="3.40.50.2000">
    <property type="entry name" value="Glycogen Phosphorylase B"/>
    <property type="match status" value="2"/>
</dbReference>
<dbReference type="Proteomes" id="UP000326951">
    <property type="component" value="Chromosome"/>
</dbReference>
<dbReference type="GO" id="GO:0016757">
    <property type="term" value="F:glycosyltransferase activity"/>
    <property type="evidence" value="ECO:0007669"/>
    <property type="project" value="InterPro"/>
</dbReference>
<sequence length="403" mass="45647">MNIAIIGTEKKPLPAVRGGAVETLVDLLVKENEQKSDIHLDLYSIEDAQAERQSHAFKNTTFHFVSAYDPFRRMRGFANRLCVKLHVRFCSHVFLNRTIHLLKKKHYDWIIVENRPLFIPKLRRNLSHRTRLALHLHNDTLSCDCFYARTIIARCDLVLSVSSYIEKRVKAAGAHADKVHVLYNRIDTRLFHPANDPRLQLRIRQQCGLPKKRQVVLYYGRLNQGKGVPNLIHAFFHAWHKNPALYLVLLGDYSSKKDQILIQHALGRLPGSSYLLLHAIPHEKLPAYLLQADMIALPSLWNEAFGLTIAESMAAGKAVITTNVGAIPELIGSDSGIVLPTDQFMEQRLTGALLHCAASPKLRMRLGANARRTALARFRAEGYLDELIEKLNHAGKGSHMPRV</sequence>
<dbReference type="AlphaFoldDB" id="A0A5K7WZY4"/>
<dbReference type="InterPro" id="IPR050194">
    <property type="entry name" value="Glycosyltransferase_grp1"/>
</dbReference>
<reference evidence="2 3" key="1">
    <citation type="submission" date="2019-09" db="EMBL/GenBank/DDBJ databases">
        <title>Complete genome sequence of Sporolactobacillus terrae 70-3.</title>
        <authorList>
            <person name="Tanaka N."/>
            <person name="Shiwa Y."/>
            <person name="Fujita N."/>
            <person name="Tanasupawat S."/>
        </authorList>
    </citation>
    <scope>NUCLEOTIDE SEQUENCE [LARGE SCALE GENOMIC DNA]</scope>
    <source>
        <strain evidence="2 3">70-3</strain>
    </source>
</reference>
<dbReference type="RefSeq" id="WP_152080272.1">
    <property type="nucleotide sequence ID" value="NZ_AP021853.1"/>
</dbReference>
<protein>
    <recommendedName>
        <fullName evidence="1">Glycosyl transferase family 1 domain-containing protein</fullName>
    </recommendedName>
</protein>
<evidence type="ECO:0000259" key="1">
    <source>
        <dbReference type="Pfam" id="PF00534"/>
    </source>
</evidence>
<gene>
    <name evidence="2" type="ORF">St703_07050</name>
</gene>
<dbReference type="PANTHER" id="PTHR45947:SF3">
    <property type="entry name" value="SULFOQUINOVOSYL TRANSFERASE SQD2"/>
    <property type="match status" value="1"/>
</dbReference>